<name>A0AAP9U6I3_KLEAE</name>
<dbReference type="Proteomes" id="UP000514462">
    <property type="component" value="Chromosome"/>
</dbReference>
<sequence>MSGNAVERKQNERKHNKVLAEYQAYIIDQLITAFDERVTFWMVDCGYDEGEIRRYRWSEIGSQERYLYHPPLVAFARQVAWTHI</sequence>
<gene>
    <name evidence="1" type="ORF">HV331_19335</name>
</gene>
<protein>
    <submittedName>
        <fullName evidence="1">Uncharacterized protein</fullName>
    </submittedName>
</protein>
<evidence type="ECO:0000313" key="1">
    <source>
        <dbReference type="EMBL" id="QMR41518.1"/>
    </source>
</evidence>
<organism evidence="1 2">
    <name type="scientific">Klebsiella aerogenes</name>
    <name type="common">Enterobacter aerogenes</name>
    <dbReference type="NCBI Taxonomy" id="548"/>
    <lineage>
        <taxon>Bacteria</taxon>
        <taxon>Pseudomonadati</taxon>
        <taxon>Pseudomonadota</taxon>
        <taxon>Gammaproteobacteria</taxon>
        <taxon>Enterobacterales</taxon>
        <taxon>Enterobacteriaceae</taxon>
        <taxon>Klebsiella/Raoultella group</taxon>
        <taxon>Klebsiella</taxon>
    </lineage>
</organism>
<accession>A0AAP9U6I3</accession>
<dbReference type="AlphaFoldDB" id="A0AAP9U6I3"/>
<reference evidence="2" key="1">
    <citation type="submission" date="2020-06" db="EMBL/GenBank/DDBJ databases">
        <title>REHAB project genomes.</title>
        <authorList>
            <person name="Shaw L.P."/>
        </authorList>
    </citation>
    <scope>NUCLEOTIDE SEQUENCE [LARGE SCALE GENOMIC DNA]</scope>
    <source>
        <strain evidence="2">RHBSTW-00938</strain>
    </source>
</reference>
<dbReference type="RefSeq" id="WP_182014613.1">
    <property type="nucleotide sequence ID" value="NZ_CP055904.1"/>
</dbReference>
<evidence type="ECO:0000313" key="2">
    <source>
        <dbReference type="Proteomes" id="UP000514462"/>
    </source>
</evidence>
<dbReference type="EMBL" id="CP055904">
    <property type="protein sequence ID" value="QMR41518.1"/>
    <property type="molecule type" value="Genomic_DNA"/>
</dbReference>
<proteinExistence type="predicted"/>